<keyword evidence="1" id="KW-0812">Transmembrane</keyword>
<organism evidence="2 3">
    <name type="scientific">Alistipes onderdonkii</name>
    <dbReference type="NCBI Taxonomy" id="328813"/>
    <lineage>
        <taxon>Bacteria</taxon>
        <taxon>Pseudomonadati</taxon>
        <taxon>Bacteroidota</taxon>
        <taxon>Bacteroidia</taxon>
        <taxon>Bacteroidales</taxon>
        <taxon>Rikenellaceae</taxon>
        <taxon>Alistipes</taxon>
    </lineage>
</organism>
<reference evidence="3" key="1">
    <citation type="submission" date="2017-04" db="EMBL/GenBank/DDBJ databases">
        <title>Function of individual gut microbiota members based on whole genome sequencing of pure cultures obtained from chicken caecum.</title>
        <authorList>
            <person name="Medvecky M."/>
            <person name="Cejkova D."/>
            <person name="Polansky O."/>
            <person name="Karasova D."/>
            <person name="Kubasova T."/>
            <person name="Cizek A."/>
            <person name="Rychlik I."/>
        </authorList>
    </citation>
    <scope>NUCLEOTIDE SEQUENCE [LARGE SCALE GENOMIC DNA]</scope>
    <source>
        <strain evidence="3">An90</strain>
    </source>
</reference>
<dbReference type="RefSeq" id="WP_087403233.1">
    <property type="nucleotide sequence ID" value="NZ_NFHB01000009.1"/>
</dbReference>
<dbReference type="AlphaFoldDB" id="A0A1Y3QUS2"/>
<protein>
    <recommendedName>
        <fullName evidence="4">Polymer-forming cytoskeletal protein</fullName>
    </recommendedName>
</protein>
<keyword evidence="1" id="KW-1133">Transmembrane helix</keyword>
<sequence length="403" mass="43849">MKPPGTYLPGNVLPTVVVATVLMLAGIAGLLALWEHETLLFARSCRLRQARADAESAYALYRLYPACPELTGRDGYLLYDSLPLSRVFVEVRPWGLYETVTVTTSDSLLRVCRLCGAWPDAAKTLFYADGRSAVTLAGKTELHGTLGLPRNGLVYGRVGSDFFCGTEIPRAAIGRSGGGLPEPDADAVTRIAALFAARPRIPHGTLPDSLRHSFLRDSAAVFGLGDAEVGDCSLRGRIVLYADELRIDSACRMGHLLVCARKVTVGCGARIAAQLFARDTVVVEARAELEYPSGIYSGRYAEVGARARVDGYVIVCDTVGRKKVTASYRQSRTARVRGLLWVDGIAQVQGVVSGRALLRQAVWFSPQGYYKDMLYDFTLLENPVTAQPLWLASVRRKEAVCVE</sequence>
<name>A0A1Y3QUS2_9BACT</name>
<evidence type="ECO:0000313" key="2">
    <source>
        <dbReference type="EMBL" id="OUN02167.1"/>
    </source>
</evidence>
<dbReference type="EMBL" id="NFHB01000009">
    <property type="protein sequence ID" value="OUN02167.1"/>
    <property type="molecule type" value="Genomic_DNA"/>
</dbReference>
<comment type="caution">
    <text evidence="2">The sequence shown here is derived from an EMBL/GenBank/DDBJ whole genome shotgun (WGS) entry which is preliminary data.</text>
</comment>
<evidence type="ECO:0000256" key="1">
    <source>
        <dbReference type="SAM" id="Phobius"/>
    </source>
</evidence>
<evidence type="ECO:0008006" key="4">
    <source>
        <dbReference type="Google" id="ProtNLM"/>
    </source>
</evidence>
<gene>
    <name evidence="2" type="ORF">B5G41_12445</name>
</gene>
<proteinExistence type="predicted"/>
<keyword evidence="1" id="KW-0472">Membrane</keyword>
<accession>A0A1Y3QUS2</accession>
<evidence type="ECO:0000313" key="3">
    <source>
        <dbReference type="Proteomes" id="UP000195772"/>
    </source>
</evidence>
<dbReference type="Proteomes" id="UP000195772">
    <property type="component" value="Unassembled WGS sequence"/>
</dbReference>
<feature type="transmembrane region" description="Helical" evidence="1">
    <location>
        <begin position="12"/>
        <end position="34"/>
    </location>
</feature>
<dbReference type="OrthoDB" id="1004942at2"/>